<keyword evidence="4" id="KW-0813">Transport</keyword>
<dbReference type="InterPro" id="IPR051653">
    <property type="entry name" value="E3_ligase_sorting_rcpt"/>
</dbReference>
<evidence type="ECO:0000256" key="18">
    <source>
        <dbReference type="ARBA" id="ARBA00060484"/>
    </source>
</evidence>
<dbReference type="FunCoup" id="A0A2K1IE27">
    <property type="interactions" value="4015"/>
</dbReference>
<evidence type="ECO:0000256" key="14">
    <source>
        <dbReference type="ARBA" id="ARBA00023136"/>
    </source>
</evidence>
<dbReference type="GO" id="GO:0008270">
    <property type="term" value="F:zinc ion binding"/>
    <property type="evidence" value="ECO:0007669"/>
    <property type="project" value="UniProtKB-KW"/>
</dbReference>
<reference evidence="23 25" key="1">
    <citation type="journal article" date="2008" name="Science">
        <title>The Physcomitrella genome reveals evolutionary insights into the conquest of land by plants.</title>
        <authorList>
            <person name="Rensing S."/>
            <person name="Lang D."/>
            <person name="Zimmer A."/>
            <person name="Terry A."/>
            <person name="Salamov A."/>
            <person name="Shapiro H."/>
            <person name="Nishiyama T."/>
            <person name="Perroud P.-F."/>
            <person name="Lindquist E."/>
            <person name="Kamisugi Y."/>
            <person name="Tanahashi T."/>
            <person name="Sakakibara K."/>
            <person name="Fujita T."/>
            <person name="Oishi K."/>
            <person name="Shin-I T."/>
            <person name="Kuroki Y."/>
            <person name="Toyoda A."/>
            <person name="Suzuki Y."/>
            <person name="Hashimoto A."/>
            <person name="Yamaguchi K."/>
            <person name="Sugano A."/>
            <person name="Kohara Y."/>
            <person name="Fujiyama A."/>
            <person name="Anterola A."/>
            <person name="Aoki S."/>
            <person name="Ashton N."/>
            <person name="Barbazuk W.B."/>
            <person name="Barker E."/>
            <person name="Bennetzen J."/>
            <person name="Bezanilla M."/>
            <person name="Blankenship R."/>
            <person name="Cho S.H."/>
            <person name="Dutcher S."/>
            <person name="Estelle M."/>
            <person name="Fawcett J.A."/>
            <person name="Gundlach H."/>
            <person name="Hanada K."/>
            <person name="Heyl A."/>
            <person name="Hicks K.A."/>
            <person name="Hugh J."/>
            <person name="Lohr M."/>
            <person name="Mayer K."/>
            <person name="Melkozernov A."/>
            <person name="Murata T."/>
            <person name="Nelson D."/>
            <person name="Pils B."/>
            <person name="Prigge M."/>
            <person name="Reiss B."/>
            <person name="Renner T."/>
            <person name="Rombauts S."/>
            <person name="Rushton P."/>
            <person name="Sanderfoot A."/>
            <person name="Schween G."/>
            <person name="Shiu S.-H."/>
            <person name="Stueber K."/>
            <person name="Theodoulou F.L."/>
            <person name="Tu H."/>
            <person name="Van de Peer Y."/>
            <person name="Verrier P.J."/>
            <person name="Waters E."/>
            <person name="Wood A."/>
            <person name="Yang L."/>
            <person name="Cove D."/>
            <person name="Cuming A."/>
            <person name="Hasebe M."/>
            <person name="Lucas S."/>
            <person name="Mishler D.B."/>
            <person name="Reski R."/>
            <person name="Grigoriev I."/>
            <person name="Quatrano R.S."/>
            <person name="Boore J.L."/>
        </authorList>
    </citation>
    <scope>NUCLEOTIDE SEQUENCE [LARGE SCALE GENOMIC DNA]</scope>
    <source>
        <strain evidence="24 25">cv. Gransden 2004</strain>
    </source>
</reference>
<dbReference type="FunFam" id="3.30.40.10:FF:001406">
    <property type="entry name" value="Predicted protein"/>
    <property type="match status" value="1"/>
</dbReference>
<dbReference type="CDD" id="cd02123">
    <property type="entry name" value="PA_C_RZF_like"/>
    <property type="match status" value="1"/>
</dbReference>
<evidence type="ECO:0000313" key="23">
    <source>
        <dbReference type="EMBL" id="PNR27523.1"/>
    </source>
</evidence>
<evidence type="ECO:0000256" key="4">
    <source>
        <dbReference type="ARBA" id="ARBA00022448"/>
    </source>
</evidence>
<reference evidence="24" key="3">
    <citation type="submission" date="2020-12" db="UniProtKB">
        <authorList>
            <consortium name="EnsemblPlants"/>
        </authorList>
    </citation>
    <scope>IDENTIFICATION</scope>
</reference>
<dbReference type="AlphaFoldDB" id="A0A2K1IE27"/>
<evidence type="ECO:0000256" key="2">
    <source>
        <dbReference type="ARBA" id="ARBA00004906"/>
    </source>
</evidence>
<evidence type="ECO:0000256" key="1">
    <source>
        <dbReference type="ARBA" id="ARBA00000900"/>
    </source>
</evidence>
<accession>A0A2K1IE27</accession>
<dbReference type="Proteomes" id="UP000006727">
    <property type="component" value="Chromosome 25"/>
</dbReference>
<dbReference type="InterPro" id="IPR001841">
    <property type="entry name" value="Znf_RING"/>
</dbReference>
<organism evidence="23">
    <name type="scientific">Physcomitrium patens</name>
    <name type="common">Spreading-leaved earth moss</name>
    <name type="synonym">Physcomitrella patens</name>
    <dbReference type="NCBI Taxonomy" id="3218"/>
    <lineage>
        <taxon>Eukaryota</taxon>
        <taxon>Viridiplantae</taxon>
        <taxon>Streptophyta</taxon>
        <taxon>Embryophyta</taxon>
        <taxon>Bryophyta</taxon>
        <taxon>Bryophytina</taxon>
        <taxon>Bryopsida</taxon>
        <taxon>Funariidae</taxon>
        <taxon>Funariales</taxon>
        <taxon>Funariaceae</taxon>
        <taxon>Physcomitrium</taxon>
    </lineage>
</organism>
<evidence type="ECO:0000256" key="10">
    <source>
        <dbReference type="ARBA" id="ARBA00022771"/>
    </source>
</evidence>
<dbReference type="EC" id="2.3.2.27" evidence="3"/>
<sequence>MPSVAGESGLLERITSQREVMVSLGCLSLVLLTLFFGRGSADVLLLNTRNESRSFPDMEAAFARPVPDEGVTGILHVANPLDACAPLKNHIPEGEPLVPFVVISRGTCNFDKKVKNAQVAGFQAAIVYNTMDFTDEMITMSGSAEDIDIYAVFVSWNTGQALLGAVGDNNVTCTLQAAAEDTAWSIMAVSSISLLAVSAVLSTFFFVRRHRLRHLGSRFLSREPSGMNARDVQALPTFIFEDAGGDGAATGETCAICLEDYESGQKLRHLPCDHDFHVGCIDQWLLTRRPFCPICKQDANAAPRHQAATETTPLLVPPAGRAVPVPSMSSAATQTSPVGSPGVHTTQSLPANVAGEDLC</sequence>
<evidence type="ECO:0000313" key="25">
    <source>
        <dbReference type="Proteomes" id="UP000006727"/>
    </source>
</evidence>
<dbReference type="Gramene" id="Pp3c25_6520V3.3">
    <property type="protein sequence ID" value="Pp3c25_6520V3.3"/>
    <property type="gene ID" value="Pp3c25_6520"/>
</dbReference>
<evidence type="ECO:0000256" key="17">
    <source>
        <dbReference type="ARBA" id="ARBA00046288"/>
    </source>
</evidence>
<evidence type="ECO:0000256" key="16">
    <source>
        <dbReference type="ARBA" id="ARBA00023180"/>
    </source>
</evidence>
<dbReference type="EnsemblPlants" id="Pp3c25_6520V3.3">
    <property type="protein sequence ID" value="Pp3c25_6520V3.3"/>
    <property type="gene ID" value="Pp3c25_6520"/>
</dbReference>
<dbReference type="KEGG" id="ppp:112277469"/>
<keyword evidence="13 21" id="KW-1133">Transmembrane helix</keyword>
<dbReference type="EnsemblPlants" id="Pp3c25_6520V3.1">
    <property type="protein sequence ID" value="Pp3c25_6520V3.1"/>
    <property type="gene ID" value="Pp3c25_6520"/>
</dbReference>
<evidence type="ECO:0000313" key="24">
    <source>
        <dbReference type="EnsemblPlants" id="Pp3c25_6520V3.1"/>
    </source>
</evidence>
<keyword evidence="12" id="KW-0653">Protein transport</keyword>
<gene>
    <name evidence="24" type="primary">LOC112277469</name>
    <name evidence="23" type="ORF">PHYPA_029675</name>
</gene>
<dbReference type="Pfam" id="PF02225">
    <property type="entry name" value="PA"/>
    <property type="match status" value="1"/>
</dbReference>
<dbReference type="InterPro" id="IPR003137">
    <property type="entry name" value="PA_domain"/>
</dbReference>
<evidence type="ECO:0000256" key="15">
    <source>
        <dbReference type="ARBA" id="ARBA00023157"/>
    </source>
</evidence>
<dbReference type="EMBL" id="ABEU02000025">
    <property type="protein sequence ID" value="PNR27523.1"/>
    <property type="molecule type" value="Genomic_DNA"/>
</dbReference>
<dbReference type="Pfam" id="PF13639">
    <property type="entry name" value="zf-RING_2"/>
    <property type="match status" value="1"/>
</dbReference>
<feature type="region of interest" description="Disordered" evidence="20">
    <location>
        <begin position="306"/>
        <end position="359"/>
    </location>
</feature>
<protein>
    <recommendedName>
        <fullName evidence="3">RING-type E3 ubiquitin transferase</fullName>
        <ecNumber evidence="3">2.3.2.27</ecNumber>
    </recommendedName>
</protein>
<evidence type="ECO:0000256" key="7">
    <source>
        <dbReference type="ARBA" id="ARBA00022692"/>
    </source>
</evidence>
<dbReference type="Gene3D" id="3.50.30.30">
    <property type="match status" value="1"/>
</dbReference>
<feature type="transmembrane region" description="Helical" evidence="21">
    <location>
        <begin position="183"/>
        <end position="207"/>
    </location>
</feature>
<dbReference type="GO" id="GO:0005737">
    <property type="term" value="C:cytoplasm"/>
    <property type="evidence" value="ECO:0000318"/>
    <property type="project" value="GO_Central"/>
</dbReference>
<evidence type="ECO:0000256" key="12">
    <source>
        <dbReference type="ARBA" id="ARBA00022927"/>
    </source>
</evidence>
<dbReference type="PROSITE" id="PS50089">
    <property type="entry name" value="ZF_RING_2"/>
    <property type="match status" value="1"/>
</dbReference>
<dbReference type="STRING" id="3218.A0A2K1IE27"/>
<evidence type="ECO:0000256" key="19">
    <source>
        <dbReference type="PROSITE-ProRule" id="PRU00175"/>
    </source>
</evidence>
<keyword evidence="10 19" id="KW-0863">Zinc-finger</keyword>
<keyword evidence="9" id="KW-0732">Signal</keyword>
<proteinExistence type="predicted"/>
<name>A0A2K1IE27_PHYPA</name>
<dbReference type="PaxDb" id="3218-PP1S88_138V6.1"/>
<dbReference type="SUPFAM" id="SSF52025">
    <property type="entry name" value="PA domain"/>
    <property type="match status" value="1"/>
</dbReference>
<keyword evidence="5" id="KW-0926">Vacuole</keyword>
<keyword evidence="15" id="KW-1015">Disulfide bond</keyword>
<dbReference type="GO" id="GO:0006511">
    <property type="term" value="P:ubiquitin-dependent protein catabolic process"/>
    <property type="evidence" value="ECO:0000318"/>
    <property type="project" value="GO_Central"/>
</dbReference>
<evidence type="ECO:0000256" key="11">
    <source>
        <dbReference type="ARBA" id="ARBA00022833"/>
    </source>
</evidence>
<keyword evidence="8" id="KW-0479">Metal-binding</keyword>
<keyword evidence="25" id="KW-1185">Reference proteome</keyword>
<reference evidence="23 25" key="2">
    <citation type="journal article" date="2018" name="Plant J.">
        <title>The Physcomitrella patens chromosome-scale assembly reveals moss genome structure and evolution.</title>
        <authorList>
            <person name="Lang D."/>
            <person name="Ullrich K.K."/>
            <person name="Murat F."/>
            <person name="Fuchs J."/>
            <person name="Jenkins J."/>
            <person name="Haas F.B."/>
            <person name="Piednoel M."/>
            <person name="Gundlach H."/>
            <person name="Van Bel M."/>
            <person name="Meyberg R."/>
            <person name="Vives C."/>
            <person name="Morata J."/>
            <person name="Symeonidi A."/>
            <person name="Hiss M."/>
            <person name="Muchero W."/>
            <person name="Kamisugi Y."/>
            <person name="Saleh O."/>
            <person name="Blanc G."/>
            <person name="Decker E.L."/>
            <person name="van Gessel N."/>
            <person name="Grimwood J."/>
            <person name="Hayes R.D."/>
            <person name="Graham S.W."/>
            <person name="Gunter L.E."/>
            <person name="McDaniel S.F."/>
            <person name="Hoernstein S.N.W."/>
            <person name="Larsson A."/>
            <person name="Li F.W."/>
            <person name="Perroud P.F."/>
            <person name="Phillips J."/>
            <person name="Ranjan P."/>
            <person name="Rokshar D.S."/>
            <person name="Rothfels C.J."/>
            <person name="Schneider L."/>
            <person name="Shu S."/>
            <person name="Stevenson D.W."/>
            <person name="Thummler F."/>
            <person name="Tillich M."/>
            <person name="Villarreal Aguilar J.C."/>
            <person name="Widiez T."/>
            <person name="Wong G.K."/>
            <person name="Wymore A."/>
            <person name="Zhang Y."/>
            <person name="Zimmer A.D."/>
            <person name="Quatrano R.S."/>
            <person name="Mayer K.F.X."/>
            <person name="Goodstein D."/>
            <person name="Casacuberta J.M."/>
            <person name="Vandepoele K."/>
            <person name="Reski R."/>
            <person name="Cuming A.C."/>
            <person name="Tuskan G.A."/>
            <person name="Maumus F."/>
            <person name="Salse J."/>
            <person name="Schmutz J."/>
            <person name="Rensing S.A."/>
        </authorList>
    </citation>
    <scope>NUCLEOTIDE SEQUENCE [LARGE SCALE GENOMIC DNA]</scope>
    <source>
        <strain evidence="24 25">cv. Gransden 2004</strain>
    </source>
</reference>
<keyword evidence="14 21" id="KW-0472">Membrane</keyword>
<evidence type="ECO:0000256" key="8">
    <source>
        <dbReference type="ARBA" id="ARBA00022723"/>
    </source>
</evidence>
<comment type="pathway">
    <text evidence="2">Protein modification; protein ubiquitination.</text>
</comment>
<dbReference type="OrthoDB" id="8062037at2759"/>
<dbReference type="GO" id="GO:0015031">
    <property type="term" value="P:protein transport"/>
    <property type="evidence" value="ECO:0007669"/>
    <property type="project" value="UniProtKB-KW"/>
</dbReference>
<dbReference type="PANTHER" id="PTHR47168:SF1">
    <property type="entry name" value="OS02G0798600 PROTEIN"/>
    <property type="match status" value="1"/>
</dbReference>
<dbReference type="GO" id="GO:0061630">
    <property type="term" value="F:ubiquitin protein ligase activity"/>
    <property type="evidence" value="ECO:0000318"/>
    <property type="project" value="GO_Central"/>
</dbReference>
<dbReference type="GO" id="GO:0012505">
    <property type="term" value="C:endomembrane system"/>
    <property type="evidence" value="ECO:0007669"/>
    <property type="project" value="UniProtKB-SubCell"/>
</dbReference>
<dbReference type="RefSeq" id="XP_024365612.1">
    <property type="nucleotide sequence ID" value="XM_024509844.2"/>
</dbReference>
<evidence type="ECO:0000256" key="6">
    <source>
        <dbReference type="ARBA" id="ARBA00022679"/>
    </source>
</evidence>
<dbReference type="GeneID" id="112277469"/>
<feature type="domain" description="RING-type" evidence="22">
    <location>
        <begin position="254"/>
        <end position="296"/>
    </location>
</feature>
<dbReference type="SUPFAM" id="SSF57850">
    <property type="entry name" value="RING/U-box"/>
    <property type="match status" value="1"/>
</dbReference>
<keyword evidence="6" id="KW-0808">Transferase</keyword>
<comment type="catalytic activity">
    <reaction evidence="1">
        <text>S-ubiquitinyl-[E2 ubiquitin-conjugating enzyme]-L-cysteine + [acceptor protein]-L-lysine = [E2 ubiquitin-conjugating enzyme]-L-cysteine + N(6)-ubiquitinyl-[acceptor protein]-L-lysine.</text>
        <dbReference type="EC" id="2.3.2.27"/>
    </reaction>
</comment>
<dbReference type="InterPro" id="IPR046450">
    <property type="entry name" value="PA_dom_sf"/>
</dbReference>
<dbReference type="Gramene" id="Pp3c25_6520V3.1">
    <property type="protein sequence ID" value="Pp3c25_6520V3.1"/>
    <property type="gene ID" value="Pp3c25_6520"/>
</dbReference>
<comment type="subcellular location">
    <subcellularLocation>
        <location evidence="17">Endomembrane system</location>
        <topology evidence="17">Single-pass type I membrane protein</topology>
    </subcellularLocation>
    <subcellularLocation>
        <location evidence="18">Protein storage vacuole membrane</location>
    </subcellularLocation>
</comment>
<evidence type="ECO:0000256" key="9">
    <source>
        <dbReference type="ARBA" id="ARBA00022729"/>
    </source>
</evidence>
<dbReference type="PANTHER" id="PTHR47168">
    <property type="entry name" value="RING ZINC FINGER DOMAIN SUPERFAMILY PROTEIN-RELATED"/>
    <property type="match status" value="1"/>
</dbReference>
<feature type="compositionally biased region" description="Polar residues" evidence="20">
    <location>
        <begin position="327"/>
        <end position="350"/>
    </location>
</feature>
<dbReference type="GO" id="GO:0032586">
    <property type="term" value="C:protein storage vacuole membrane"/>
    <property type="evidence" value="ECO:0007669"/>
    <property type="project" value="UniProtKB-SubCell"/>
</dbReference>
<keyword evidence="16" id="KW-0325">Glycoprotein</keyword>
<dbReference type="InterPro" id="IPR013083">
    <property type="entry name" value="Znf_RING/FYVE/PHD"/>
</dbReference>
<evidence type="ECO:0000256" key="5">
    <source>
        <dbReference type="ARBA" id="ARBA00022554"/>
    </source>
</evidence>
<dbReference type="SMART" id="SM00184">
    <property type="entry name" value="RING"/>
    <property type="match status" value="1"/>
</dbReference>
<evidence type="ECO:0000256" key="21">
    <source>
        <dbReference type="SAM" id="Phobius"/>
    </source>
</evidence>
<evidence type="ECO:0000256" key="3">
    <source>
        <dbReference type="ARBA" id="ARBA00012483"/>
    </source>
</evidence>
<evidence type="ECO:0000259" key="22">
    <source>
        <dbReference type="PROSITE" id="PS50089"/>
    </source>
</evidence>
<dbReference type="InterPro" id="IPR044744">
    <property type="entry name" value="ZNRF4/RNF13/RNF167_PA"/>
</dbReference>
<dbReference type="FunFam" id="3.50.30.30:FF:000020">
    <property type="entry name" value="Receptor homology region transmembrane domain-and RING domain-containing protein 2"/>
    <property type="match status" value="1"/>
</dbReference>
<keyword evidence="7 21" id="KW-0812">Transmembrane</keyword>
<keyword evidence="11" id="KW-0862">Zinc</keyword>
<evidence type="ECO:0000256" key="13">
    <source>
        <dbReference type="ARBA" id="ARBA00022989"/>
    </source>
</evidence>
<dbReference type="Gene3D" id="3.30.40.10">
    <property type="entry name" value="Zinc/RING finger domain, C3HC4 (zinc finger)"/>
    <property type="match status" value="1"/>
</dbReference>
<dbReference type="OMA" id="PTFIFED"/>
<evidence type="ECO:0000256" key="20">
    <source>
        <dbReference type="SAM" id="MobiDB-lite"/>
    </source>
</evidence>